<keyword evidence="1" id="KW-0472">Membrane</keyword>
<sequence>MKINKREDLAEYIVKNLVYMSIFVIGVVYLFSGVILNKVNDYKEKREDLRYTRLAYLKAFDQNTGLEKTIQNSQEKNKKFIDLLNNPPSNAMIHAIAQEFFEVTSIKKINAEISGIFINQILEIKGTSTTPQAFFDFSKKIREAYPTITLSLPFSIEKKDLLSDTLELTLYVKITQIQQKN</sequence>
<gene>
    <name evidence="2" type="ORF">CQA58_01585</name>
</gene>
<dbReference type="AlphaFoldDB" id="A0A3D8J2N6"/>
<dbReference type="Proteomes" id="UP000257045">
    <property type="component" value="Unassembled WGS sequence"/>
</dbReference>
<protein>
    <submittedName>
        <fullName evidence="2">Uncharacterized protein</fullName>
    </submittedName>
</protein>
<keyword evidence="1" id="KW-0812">Transmembrane</keyword>
<feature type="transmembrane region" description="Helical" evidence="1">
    <location>
        <begin position="17"/>
        <end position="36"/>
    </location>
</feature>
<organism evidence="2 3">
    <name type="scientific">Helicobacter brantae</name>
    <dbReference type="NCBI Taxonomy" id="375927"/>
    <lineage>
        <taxon>Bacteria</taxon>
        <taxon>Pseudomonadati</taxon>
        <taxon>Campylobacterota</taxon>
        <taxon>Epsilonproteobacteria</taxon>
        <taxon>Campylobacterales</taxon>
        <taxon>Helicobacteraceae</taxon>
        <taxon>Helicobacter</taxon>
    </lineage>
</organism>
<dbReference type="RefSeq" id="WP_115568968.1">
    <property type="nucleotide sequence ID" value="NZ_NXLV01000002.1"/>
</dbReference>
<evidence type="ECO:0000313" key="2">
    <source>
        <dbReference type="EMBL" id="RDU71758.1"/>
    </source>
</evidence>
<evidence type="ECO:0000313" key="3">
    <source>
        <dbReference type="Proteomes" id="UP000257045"/>
    </source>
</evidence>
<keyword evidence="3" id="KW-1185">Reference proteome</keyword>
<accession>A0A3D8J2N6</accession>
<dbReference type="OrthoDB" id="5322887at2"/>
<reference evidence="2 3" key="1">
    <citation type="submission" date="2018-04" db="EMBL/GenBank/DDBJ databases">
        <title>Novel Campyloabacter and Helicobacter Species and Strains.</title>
        <authorList>
            <person name="Mannion A.J."/>
            <person name="Shen Z."/>
            <person name="Fox J.G."/>
        </authorList>
    </citation>
    <scope>NUCLEOTIDE SEQUENCE [LARGE SCALE GENOMIC DNA]</scope>
    <source>
        <strain evidence="2 3">MIT 04-9366</strain>
    </source>
</reference>
<comment type="caution">
    <text evidence="2">The sequence shown here is derived from an EMBL/GenBank/DDBJ whole genome shotgun (WGS) entry which is preliminary data.</text>
</comment>
<keyword evidence="1" id="KW-1133">Transmembrane helix</keyword>
<proteinExistence type="predicted"/>
<evidence type="ECO:0000256" key="1">
    <source>
        <dbReference type="SAM" id="Phobius"/>
    </source>
</evidence>
<name>A0A3D8J2N6_9HELI</name>
<dbReference type="EMBL" id="NXLV01000002">
    <property type="protein sequence ID" value="RDU71758.1"/>
    <property type="molecule type" value="Genomic_DNA"/>
</dbReference>